<evidence type="ECO:0000256" key="3">
    <source>
        <dbReference type="ARBA" id="ARBA00023125"/>
    </source>
</evidence>
<dbReference type="SMART" id="SM00862">
    <property type="entry name" value="Trans_reg_C"/>
    <property type="match status" value="1"/>
</dbReference>
<evidence type="ECO:0000256" key="1">
    <source>
        <dbReference type="ARBA" id="ARBA00022553"/>
    </source>
</evidence>
<sequence>MPAFIKNQPWVGKIGCIFLGAPVDLMSISFAAEIPDEHLQVLTEINSESVHHLDIILFVLGRADQAIMDRLFAELKLLRAQDTLPVATYGIALEGHEKVALINTGLNECLSPNETPREMLAKMKALIRRYGFEKAPASEIMQLGDCVIDFTKHTISLNGETSNLSPIEYRLLKYFEKNKGALLTQQQIFSHVWGVDKPFNSHYVVLYIGKIRKRIGDSASNPQWIVSDKGLGYRFMDDSI</sequence>
<evidence type="ECO:0000256" key="2">
    <source>
        <dbReference type="ARBA" id="ARBA00023012"/>
    </source>
</evidence>
<dbReference type="PANTHER" id="PTHR48111">
    <property type="entry name" value="REGULATOR OF RPOS"/>
    <property type="match status" value="1"/>
</dbReference>
<organism evidence="6 7">
    <name type="scientific">Polynucleobacter sphagniphilus</name>
    <dbReference type="NCBI Taxonomy" id="1743169"/>
    <lineage>
        <taxon>Bacteria</taxon>
        <taxon>Pseudomonadati</taxon>
        <taxon>Pseudomonadota</taxon>
        <taxon>Betaproteobacteria</taxon>
        <taxon>Burkholderiales</taxon>
        <taxon>Burkholderiaceae</taxon>
        <taxon>Polynucleobacter</taxon>
    </lineage>
</organism>
<proteinExistence type="predicted"/>
<reference evidence="6" key="1">
    <citation type="submission" date="2023-04" db="EMBL/GenBank/DDBJ databases">
        <title>Genome Encyclopedia of Bacteria and Archaea VI: Functional Genomics of Type Strains.</title>
        <authorList>
            <person name="Whitman W."/>
        </authorList>
    </citation>
    <scope>NUCLEOTIDE SEQUENCE</scope>
    <source>
        <strain evidence="6">Enz.4-51</strain>
    </source>
</reference>
<dbReference type="GO" id="GO:0005829">
    <property type="term" value="C:cytosol"/>
    <property type="evidence" value="ECO:0007669"/>
    <property type="project" value="TreeGrafter"/>
</dbReference>
<dbReference type="InterPro" id="IPR039420">
    <property type="entry name" value="WalR-like"/>
</dbReference>
<evidence type="ECO:0000313" key="7">
    <source>
        <dbReference type="Proteomes" id="UP001161160"/>
    </source>
</evidence>
<comment type="caution">
    <text evidence="6">The sequence shown here is derived from an EMBL/GenBank/DDBJ whole genome shotgun (WGS) entry which is preliminary data.</text>
</comment>
<dbReference type="SUPFAM" id="SSF46894">
    <property type="entry name" value="C-terminal effector domain of the bipartite response regulators"/>
    <property type="match status" value="1"/>
</dbReference>
<feature type="domain" description="OmpR/PhoB-type" evidence="5">
    <location>
        <begin position="138"/>
        <end position="237"/>
    </location>
</feature>
<dbReference type="PROSITE" id="PS51755">
    <property type="entry name" value="OMPR_PHOB"/>
    <property type="match status" value="1"/>
</dbReference>
<dbReference type="Gene3D" id="1.10.10.10">
    <property type="entry name" value="Winged helix-like DNA-binding domain superfamily/Winged helix DNA-binding domain"/>
    <property type="match status" value="1"/>
</dbReference>
<dbReference type="InterPro" id="IPR036388">
    <property type="entry name" value="WH-like_DNA-bd_sf"/>
</dbReference>
<evidence type="ECO:0000313" key="6">
    <source>
        <dbReference type="EMBL" id="MDH6502807.1"/>
    </source>
</evidence>
<dbReference type="GO" id="GO:0032993">
    <property type="term" value="C:protein-DNA complex"/>
    <property type="evidence" value="ECO:0007669"/>
    <property type="project" value="TreeGrafter"/>
</dbReference>
<dbReference type="EMBL" id="JARXYA010000001">
    <property type="protein sequence ID" value="MDH6502807.1"/>
    <property type="molecule type" value="Genomic_DNA"/>
</dbReference>
<feature type="DNA-binding region" description="OmpR/PhoB-type" evidence="4">
    <location>
        <begin position="138"/>
        <end position="237"/>
    </location>
</feature>
<dbReference type="Proteomes" id="UP001161160">
    <property type="component" value="Unassembled WGS sequence"/>
</dbReference>
<dbReference type="PANTHER" id="PTHR48111:SF40">
    <property type="entry name" value="PHOSPHATE REGULON TRANSCRIPTIONAL REGULATORY PROTEIN PHOB"/>
    <property type="match status" value="1"/>
</dbReference>
<protein>
    <submittedName>
        <fullName evidence="6">DNA-binding response OmpR family regulator</fullName>
    </submittedName>
</protein>
<dbReference type="GO" id="GO:0006355">
    <property type="term" value="P:regulation of DNA-templated transcription"/>
    <property type="evidence" value="ECO:0007669"/>
    <property type="project" value="InterPro"/>
</dbReference>
<gene>
    <name evidence="6" type="ORF">M2127_000090</name>
</gene>
<accession>A0AA43M8K5</accession>
<dbReference type="AlphaFoldDB" id="A0AA43M8K5"/>
<dbReference type="RefSeq" id="WP_280756450.1">
    <property type="nucleotide sequence ID" value="NZ_JARXXW010000001.1"/>
</dbReference>
<dbReference type="CDD" id="cd00383">
    <property type="entry name" value="trans_reg_C"/>
    <property type="match status" value="1"/>
</dbReference>
<keyword evidence="7" id="KW-1185">Reference proteome</keyword>
<dbReference type="GO" id="GO:0000156">
    <property type="term" value="F:phosphorelay response regulator activity"/>
    <property type="evidence" value="ECO:0007669"/>
    <property type="project" value="TreeGrafter"/>
</dbReference>
<dbReference type="InterPro" id="IPR001867">
    <property type="entry name" value="OmpR/PhoB-type_DNA-bd"/>
</dbReference>
<evidence type="ECO:0000259" key="5">
    <source>
        <dbReference type="PROSITE" id="PS51755"/>
    </source>
</evidence>
<keyword evidence="2" id="KW-0902">Two-component regulatory system</keyword>
<dbReference type="Pfam" id="PF00486">
    <property type="entry name" value="Trans_reg_C"/>
    <property type="match status" value="1"/>
</dbReference>
<dbReference type="InterPro" id="IPR016032">
    <property type="entry name" value="Sig_transdc_resp-reg_C-effctor"/>
</dbReference>
<name>A0AA43M8K5_9BURK</name>
<keyword evidence="3 4" id="KW-0238">DNA-binding</keyword>
<evidence type="ECO:0000256" key="4">
    <source>
        <dbReference type="PROSITE-ProRule" id="PRU01091"/>
    </source>
</evidence>
<dbReference type="GO" id="GO:0000976">
    <property type="term" value="F:transcription cis-regulatory region binding"/>
    <property type="evidence" value="ECO:0007669"/>
    <property type="project" value="TreeGrafter"/>
</dbReference>
<keyword evidence="1" id="KW-0597">Phosphoprotein</keyword>